<dbReference type="PANTHER" id="PTHR11439">
    <property type="entry name" value="GAG-POL-RELATED RETROTRANSPOSON"/>
    <property type="match status" value="1"/>
</dbReference>
<dbReference type="AlphaFoldDB" id="G7KND9"/>
<dbReference type="Proteomes" id="UP000002051">
    <property type="component" value="Chromosome 6"/>
</dbReference>
<accession>G7KND9</accession>
<evidence type="ECO:0000313" key="3">
    <source>
        <dbReference type="Proteomes" id="UP000002051"/>
    </source>
</evidence>
<reference evidence="1 3" key="2">
    <citation type="journal article" date="2014" name="BMC Genomics">
        <title>An improved genome release (version Mt4.0) for the model legume Medicago truncatula.</title>
        <authorList>
            <person name="Tang H."/>
            <person name="Krishnakumar V."/>
            <person name="Bidwell S."/>
            <person name="Rosen B."/>
            <person name="Chan A."/>
            <person name="Zhou S."/>
            <person name="Gentzbittel L."/>
            <person name="Childs K.L."/>
            <person name="Yandell M."/>
            <person name="Gundlach H."/>
            <person name="Mayer K.F."/>
            <person name="Schwartz D.C."/>
            <person name="Town C.D."/>
        </authorList>
    </citation>
    <scope>GENOME REANNOTATION</scope>
    <source>
        <strain evidence="2 3">cv. Jemalong A17</strain>
    </source>
</reference>
<reference evidence="2" key="3">
    <citation type="submission" date="2015-04" db="UniProtKB">
        <authorList>
            <consortium name="EnsemblPlants"/>
        </authorList>
    </citation>
    <scope>IDENTIFICATION</scope>
    <source>
        <strain evidence="2">cv. Jemalong A17</strain>
    </source>
</reference>
<dbReference type="EMBL" id="CM001222">
    <property type="protein sequence ID" value="AES75882.2"/>
    <property type="molecule type" value="Genomic_DNA"/>
</dbReference>
<sequence length="124" mass="14184">MDTESFALLKNGTWTLVDLPHKFKPVGSKWSRIIIQYNDACRVIRYLRSYPKKGLFFLISSNTQLLGFTDVDRVGCVDTRRSITGLCFFICSSLISWRTKKQNIVSRSSSEAEYRALSVATCEM</sequence>
<gene>
    <name evidence="1" type="ordered locus">MTR_6g060910</name>
</gene>
<dbReference type="STRING" id="3880.G7KND9"/>
<dbReference type="CDD" id="cd09272">
    <property type="entry name" value="RNase_HI_RT_Ty1"/>
    <property type="match status" value="1"/>
</dbReference>
<proteinExistence type="predicted"/>
<accession>A0A0C3VWY4</accession>
<evidence type="ECO:0000313" key="2">
    <source>
        <dbReference type="EnsemblPlants" id="AES75882"/>
    </source>
</evidence>
<protein>
    <submittedName>
        <fullName evidence="1 2">Uncharacterized protein</fullName>
    </submittedName>
</protein>
<dbReference type="PaxDb" id="3880-AES75882"/>
<keyword evidence="3" id="KW-1185">Reference proteome</keyword>
<reference evidence="1 3" key="1">
    <citation type="journal article" date="2011" name="Nature">
        <title>The Medicago genome provides insight into the evolution of rhizobial symbioses.</title>
        <authorList>
            <person name="Young N.D."/>
            <person name="Debelle F."/>
            <person name="Oldroyd G.E."/>
            <person name="Geurts R."/>
            <person name="Cannon S.B."/>
            <person name="Udvardi M.K."/>
            <person name="Benedito V.A."/>
            <person name="Mayer K.F."/>
            <person name="Gouzy J."/>
            <person name="Schoof H."/>
            <person name="Van de Peer Y."/>
            <person name="Proost S."/>
            <person name="Cook D.R."/>
            <person name="Meyers B.C."/>
            <person name="Spannagl M."/>
            <person name="Cheung F."/>
            <person name="De Mita S."/>
            <person name="Krishnakumar V."/>
            <person name="Gundlach H."/>
            <person name="Zhou S."/>
            <person name="Mudge J."/>
            <person name="Bharti A.K."/>
            <person name="Murray J.D."/>
            <person name="Naoumkina M.A."/>
            <person name="Rosen B."/>
            <person name="Silverstein K.A."/>
            <person name="Tang H."/>
            <person name="Rombauts S."/>
            <person name="Zhao P.X."/>
            <person name="Zhou P."/>
            <person name="Barbe V."/>
            <person name="Bardou P."/>
            <person name="Bechner M."/>
            <person name="Bellec A."/>
            <person name="Berger A."/>
            <person name="Berges H."/>
            <person name="Bidwell S."/>
            <person name="Bisseling T."/>
            <person name="Choisne N."/>
            <person name="Couloux A."/>
            <person name="Denny R."/>
            <person name="Deshpande S."/>
            <person name="Dai X."/>
            <person name="Doyle J.J."/>
            <person name="Dudez A.M."/>
            <person name="Farmer A.D."/>
            <person name="Fouteau S."/>
            <person name="Franken C."/>
            <person name="Gibelin C."/>
            <person name="Gish J."/>
            <person name="Goldstein S."/>
            <person name="Gonzalez A.J."/>
            <person name="Green P.J."/>
            <person name="Hallab A."/>
            <person name="Hartog M."/>
            <person name="Hua A."/>
            <person name="Humphray S.J."/>
            <person name="Jeong D.H."/>
            <person name="Jing Y."/>
            <person name="Jocker A."/>
            <person name="Kenton S.M."/>
            <person name="Kim D.J."/>
            <person name="Klee K."/>
            <person name="Lai H."/>
            <person name="Lang C."/>
            <person name="Lin S."/>
            <person name="Macmil S.L."/>
            <person name="Magdelenat G."/>
            <person name="Matthews L."/>
            <person name="McCorrison J."/>
            <person name="Monaghan E.L."/>
            <person name="Mun J.H."/>
            <person name="Najar F.Z."/>
            <person name="Nicholson C."/>
            <person name="Noirot C."/>
            <person name="O'Bleness M."/>
            <person name="Paule C.R."/>
            <person name="Poulain J."/>
            <person name="Prion F."/>
            <person name="Qin B."/>
            <person name="Qu C."/>
            <person name="Retzel E.F."/>
            <person name="Riddle C."/>
            <person name="Sallet E."/>
            <person name="Samain S."/>
            <person name="Samson N."/>
            <person name="Sanders I."/>
            <person name="Saurat O."/>
            <person name="Scarpelli C."/>
            <person name="Schiex T."/>
            <person name="Segurens B."/>
            <person name="Severin A.J."/>
            <person name="Sherrier D.J."/>
            <person name="Shi R."/>
            <person name="Sims S."/>
            <person name="Singer S.R."/>
            <person name="Sinharoy S."/>
            <person name="Sterck L."/>
            <person name="Viollet A."/>
            <person name="Wang B.B."/>
            <person name="Wang K."/>
            <person name="Wang M."/>
            <person name="Wang X."/>
            <person name="Warfsmann J."/>
            <person name="Weissenbach J."/>
            <person name="White D.D."/>
            <person name="White J.D."/>
            <person name="Wiley G.B."/>
            <person name="Wincker P."/>
            <person name="Xing Y."/>
            <person name="Yang L."/>
            <person name="Yao Z."/>
            <person name="Ying F."/>
            <person name="Zhai J."/>
            <person name="Zhou L."/>
            <person name="Zuber A."/>
            <person name="Denarie J."/>
            <person name="Dixon R.A."/>
            <person name="May G.D."/>
            <person name="Schwartz D.C."/>
            <person name="Rogers J."/>
            <person name="Quetier F."/>
            <person name="Town C.D."/>
            <person name="Roe B.A."/>
        </authorList>
    </citation>
    <scope>NUCLEOTIDE SEQUENCE [LARGE SCALE GENOMIC DNA]</scope>
    <source>
        <strain evidence="1">A17</strain>
        <strain evidence="2 3">cv. Jemalong A17</strain>
    </source>
</reference>
<organism evidence="1 3">
    <name type="scientific">Medicago truncatula</name>
    <name type="common">Barrel medic</name>
    <name type="synonym">Medicago tribuloides</name>
    <dbReference type="NCBI Taxonomy" id="3880"/>
    <lineage>
        <taxon>Eukaryota</taxon>
        <taxon>Viridiplantae</taxon>
        <taxon>Streptophyta</taxon>
        <taxon>Embryophyta</taxon>
        <taxon>Tracheophyta</taxon>
        <taxon>Spermatophyta</taxon>
        <taxon>Magnoliopsida</taxon>
        <taxon>eudicotyledons</taxon>
        <taxon>Gunneridae</taxon>
        <taxon>Pentapetalae</taxon>
        <taxon>rosids</taxon>
        <taxon>fabids</taxon>
        <taxon>Fabales</taxon>
        <taxon>Fabaceae</taxon>
        <taxon>Papilionoideae</taxon>
        <taxon>50 kb inversion clade</taxon>
        <taxon>NPAAA clade</taxon>
        <taxon>Hologalegina</taxon>
        <taxon>IRL clade</taxon>
        <taxon>Trifolieae</taxon>
        <taxon>Medicago</taxon>
    </lineage>
</organism>
<evidence type="ECO:0000313" key="1">
    <source>
        <dbReference type="EMBL" id="AES75882.2"/>
    </source>
</evidence>
<dbReference type="PANTHER" id="PTHR11439:SF470">
    <property type="entry name" value="CYSTEINE-RICH RLK (RECEPTOR-LIKE PROTEIN KINASE) 8"/>
    <property type="match status" value="1"/>
</dbReference>
<name>G7KND9_MEDTR</name>
<dbReference type="eggNOG" id="KOG0017">
    <property type="taxonomic scope" value="Eukaryota"/>
</dbReference>
<dbReference type="EnsemblPlants" id="AES75882">
    <property type="protein sequence ID" value="AES75882"/>
    <property type="gene ID" value="MTR_6g060910"/>
</dbReference>
<dbReference type="HOGENOM" id="CLU_2007323_0_0_1"/>